<dbReference type="PANTHER" id="PTHR33116">
    <property type="entry name" value="REVERSE TRANSCRIPTASE ZINC-BINDING DOMAIN-CONTAINING PROTEIN-RELATED-RELATED"/>
    <property type="match status" value="1"/>
</dbReference>
<reference evidence="1 2" key="1">
    <citation type="journal article" date="2021" name="Comput. Struct. Biotechnol. J.">
        <title>De novo genome assembly of the potent medicinal plant Rehmannia glutinosa using nanopore technology.</title>
        <authorList>
            <person name="Ma L."/>
            <person name="Dong C."/>
            <person name="Song C."/>
            <person name="Wang X."/>
            <person name="Zheng X."/>
            <person name="Niu Y."/>
            <person name="Chen S."/>
            <person name="Feng W."/>
        </authorList>
    </citation>
    <scope>NUCLEOTIDE SEQUENCE [LARGE SCALE GENOMIC DNA]</scope>
    <source>
        <strain evidence="1">DH-2019</strain>
    </source>
</reference>
<organism evidence="1 2">
    <name type="scientific">Rehmannia glutinosa</name>
    <name type="common">Chinese foxglove</name>
    <dbReference type="NCBI Taxonomy" id="99300"/>
    <lineage>
        <taxon>Eukaryota</taxon>
        <taxon>Viridiplantae</taxon>
        <taxon>Streptophyta</taxon>
        <taxon>Embryophyta</taxon>
        <taxon>Tracheophyta</taxon>
        <taxon>Spermatophyta</taxon>
        <taxon>Magnoliopsida</taxon>
        <taxon>eudicotyledons</taxon>
        <taxon>Gunneridae</taxon>
        <taxon>Pentapetalae</taxon>
        <taxon>asterids</taxon>
        <taxon>lamiids</taxon>
        <taxon>Lamiales</taxon>
        <taxon>Orobanchaceae</taxon>
        <taxon>Rehmannieae</taxon>
        <taxon>Rehmannia</taxon>
    </lineage>
</organism>
<name>A0ABR0UUF7_REHGL</name>
<accession>A0ABR0UUF7</accession>
<evidence type="ECO:0000313" key="2">
    <source>
        <dbReference type="Proteomes" id="UP001318860"/>
    </source>
</evidence>
<gene>
    <name evidence="1" type="ORF">DH2020_040636</name>
</gene>
<dbReference type="PANTHER" id="PTHR33116:SF86">
    <property type="entry name" value="REVERSE TRANSCRIPTASE DOMAIN-CONTAINING PROTEIN"/>
    <property type="match status" value="1"/>
</dbReference>
<comment type="caution">
    <text evidence="1">The sequence shown here is derived from an EMBL/GenBank/DDBJ whole genome shotgun (WGS) entry which is preliminary data.</text>
</comment>
<dbReference type="EMBL" id="JABTTQ020002171">
    <property type="protein sequence ID" value="KAK6125621.1"/>
    <property type="molecule type" value="Genomic_DNA"/>
</dbReference>
<keyword evidence="2" id="KW-1185">Reference proteome</keyword>
<sequence>MVCFLVAHSLDVYEKDEKVLDVANDDEEPYYGISYWWGSTTENRKIHWASWRTLTTSKPLGGLGFKDLRIFNLAILGKQAWRLLTQPSSLLARVLQAKYYPGNSFMEAKLGHRPSWTWRSILEGRRILFVGCRKQIFSGRNTRIWGDRWIPKPPTFTPSLRHSTLPRDAPVSSLIIGNSDRYWNADLVRDTFTLDDARLILSLPLCAGNHNDRWVWHFTKNGKYSVKSRTIPLSPIRIASRKPRPHLL</sequence>
<proteinExistence type="predicted"/>
<dbReference type="Proteomes" id="UP001318860">
    <property type="component" value="Unassembled WGS sequence"/>
</dbReference>
<evidence type="ECO:0000313" key="1">
    <source>
        <dbReference type="EMBL" id="KAK6125621.1"/>
    </source>
</evidence>
<protein>
    <submittedName>
        <fullName evidence="1">Uncharacterized protein</fullName>
    </submittedName>
</protein>